<evidence type="ECO:0000313" key="2">
    <source>
        <dbReference type="Proteomes" id="UP000463951"/>
    </source>
</evidence>
<dbReference type="PANTHER" id="PTHR41913">
    <property type="entry name" value="DUF1684 DOMAIN-CONTAINING PROTEIN"/>
    <property type="match status" value="1"/>
</dbReference>
<dbReference type="EMBL" id="AP019620">
    <property type="protein sequence ID" value="BBJ37762.1"/>
    <property type="molecule type" value="Genomic_DNA"/>
</dbReference>
<dbReference type="Proteomes" id="UP000463951">
    <property type="component" value="Chromosome"/>
</dbReference>
<dbReference type="PANTHER" id="PTHR41913:SF1">
    <property type="entry name" value="DUF1684 DOMAIN-CONTAINING PROTEIN"/>
    <property type="match status" value="1"/>
</dbReference>
<sequence length="282" mass="30648">MSSECFDGDDALTRYDRWRRSRWEEVAGPDGKASLIAYRTITEPGQEVPEVPGRWTSTGPSGSLTLTATREQGVSVDGQTVDGTVELMTGAVGLSFPGGRRGTIEELAGAHALAVWDPAAPTLVGLRGIDAWPWDPSWTVEAEYRPADAGRILELTRTTSPVIRDTIPAAGDLVFDLRGERHTLRAFDMGSDVLLITFTDDTSGTDTPSMGRWLVLSRPQHTTDTVRIDFNRALIPHHMFSAAFPCPLPLQENHLPLRIEAGERAPVFEEEAAVSTTTGPAV</sequence>
<organism evidence="1 2">
    <name type="scientific">Streptomyces antimycoticus</name>
    <dbReference type="NCBI Taxonomy" id="68175"/>
    <lineage>
        <taxon>Bacteria</taxon>
        <taxon>Bacillati</taxon>
        <taxon>Actinomycetota</taxon>
        <taxon>Actinomycetes</taxon>
        <taxon>Kitasatosporales</taxon>
        <taxon>Streptomycetaceae</taxon>
        <taxon>Streptomyces</taxon>
        <taxon>Streptomyces violaceusniger group</taxon>
    </lineage>
</organism>
<name>A0A499UCF7_9ACTN</name>
<dbReference type="AlphaFoldDB" id="A0A499UCF7"/>
<gene>
    <name evidence="1" type="ORF">SSPO_004800</name>
</gene>
<protein>
    <recommendedName>
        <fullName evidence="3">DUF1684 domain-containing protein</fullName>
    </recommendedName>
</protein>
<accession>A0A499UCF7</accession>
<dbReference type="Pfam" id="PF07920">
    <property type="entry name" value="DUF1684"/>
    <property type="match status" value="1"/>
</dbReference>
<dbReference type="InterPro" id="IPR012467">
    <property type="entry name" value="DUF1684"/>
</dbReference>
<reference evidence="1 2" key="1">
    <citation type="journal article" date="2020" name="Int. J. Syst. Evol. Microbiol.">
        <title>Reclassification of Streptomyces castelarensis and Streptomyces sporoclivatus as later heterotypic synonyms of Streptomyces antimycoticus.</title>
        <authorList>
            <person name="Komaki H."/>
            <person name="Tamura T."/>
        </authorList>
    </citation>
    <scope>NUCLEOTIDE SEQUENCE [LARGE SCALE GENOMIC DNA]</scope>
    <source>
        <strain evidence="1 2">NBRC 100767</strain>
    </source>
</reference>
<evidence type="ECO:0000313" key="1">
    <source>
        <dbReference type="EMBL" id="BBJ37762.1"/>
    </source>
</evidence>
<proteinExistence type="predicted"/>
<evidence type="ECO:0008006" key="3">
    <source>
        <dbReference type="Google" id="ProtNLM"/>
    </source>
</evidence>